<dbReference type="InterPro" id="IPR014710">
    <property type="entry name" value="RmlC-like_jellyroll"/>
</dbReference>
<dbReference type="EMBL" id="UGYZ01000002">
    <property type="protein sequence ID" value="SUJ01543.1"/>
    <property type="molecule type" value="Genomic_DNA"/>
</dbReference>
<evidence type="ECO:0000259" key="1">
    <source>
        <dbReference type="SMART" id="SM00835"/>
    </source>
</evidence>
<dbReference type="Pfam" id="PF00190">
    <property type="entry name" value="Cupin_1"/>
    <property type="match status" value="1"/>
</dbReference>
<gene>
    <name evidence="2" type="ORF">NCTC4822_01147</name>
</gene>
<organism evidence="2 3">
    <name type="scientific">Sporosarcina pasteurii</name>
    <name type="common">Bacillus pasteurii</name>
    <dbReference type="NCBI Taxonomy" id="1474"/>
    <lineage>
        <taxon>Bacteria</taxon>
        <taxon>Bacillati</taxon>
        <taxon>Bacillota</taxon>
        <taxon>Bacilli</taxon>
        <taxon>Bacillales</taxon>
        <taxon>Caryophanaceae</taxon>
        <taxon>Sporosarcina</taxon>
    </lineage>
</organism>
<dbReference type="Gene3D" id="2.60.120.10">
    <property type="entry name" value="Jelly Rolls"/>
    <property type="match status" value="1"/>
</dbReference>
<dbReference type="CDD" id="cd20306">
    <property type="entry name" value="cupin_OxDC-like"/>
    <property type="match status" value="1"/>
</dbReference>
<dbReference type="SMART" id="SM00835">
    <property type="entry name" value="Cupin_1"/>
    <property type="match status" value="1"/>
</dbReference>
<name>A0A380BII1_SPOPA</name>
<accession>A0A380BII1</accession>
<evidence type="ECO:0000313" key="2">
    <source>
        <dbReference type="EMBL" id="SUJ01543.1"/>
    </source>
</evidence>
<reference evidence="2 3" key="1">
    <citation type="submission" date="2018-06" db="EMBL/GenBank/DDBJ databases">
        <authorList>
            <consortium name="Pathogen Informatics"/>
            <person name="Doyle S."/>
        </authorList>
    </citation>
    <scope>NUCLEOTIDE SEQUENCE [LARGE SCALE GENOMIC DNA]</scope>
    <source>
        <strain evidence="3">ATCC 11859 / DSM 33 / NCIB 8841 / NCTC 4822</strain>
    </source>
</reference>
<dbReference type="InterPro" id="IPR011051">
    <property type="entry name" value="RmlC_Cupin_sf"/>
</dbReference>
<dbReference type="InterPro" id="IPR006045">
    <property type="entry name" value="Cupin_1"/>
</dbReference>
<dbReference type="RefSeq" id="WP_115360552.1">
    <property type="nucleotide sequence ID" value="NZ_CP038012.1"/>
</dbReference>
<sequence length="205" mass="23328">MKKFDVSSPSAEYTFDVNQNTLFKRDNKNFINELSIDQLNTLDNTSVLDIYLSEGKIVEPHYHQNASELVYCISGRVTVSLVNPRTKKLLSYPITSGQVVNVPQGWWHYIVSNADDTHFLGIFNAPKPEVILGSDLLNVTPANIVADTYCVDEEKWKKVTKPIPPSVFIGPPKNCHRDQHEHVDINSTFTDPIYQWSPYTFCKPL</sequence>
<keyword evidence="2" id="KW-0413">Isomerase</keyword>
<dbReference type="AlphaFoldDB" id="A0A380BII1"/>
<keyword evidence="3" id="KW-1185">Reference proteome</keyword>
<dbReference type="PANTHER" id="PTHR31238">
    <property type="entry name" value="GERMIN-LIKE PROTEIN SUBFAMILY 3 MEMBER 3"/>
    <property type="match status" value="1"/>
</dbReference>
<dbReference type="SUPFAM" id="SSF51182">
    <property type="entry name" value="RmlC-like cupins"/>
    <property type="match status" value="1"/>
</dbReference>
<feature type="domain" description="Cupin type-1" evidence="1">
    <location>
        <begin position="20"/>
        <end position="157"/>
    </location>
</feature>
<dbReference type="GO" id="GO:0016853">
    <property type="term" value="F:isomerase activity"/>
    <property type="evidence" value="ECO:0007669"/>
    <property type="project" value="UniProtKB-KW"/>
</dbReference>
<proteinExistence type="predicted"/>
<protein>
    <submittedName>
        <fullName evidence="2">Thermophilic glucose-6-phosphate isomerase and related metalloenzymes</fullName>
    </submittedName>
</protein>
<evidence type="ECO:0000313" key="3">
    <source>
        <dbReference type="Proteomes" id="UP000254519"/>
    </source>
</evidence>
<dbReference type="Proteomes" id="UP000254519">
    <property type="component" value="Unassembled WGS sequence"/>
</dbReference>
<dbReference type="OrthoDB" id="2739624at2"/>